<dbReference type="Proteomes" id="UP000051330">
    <property type="component" value="Unassembled WGS sequence"/>
</dbReference>
<evidence type="ECO:0000313" key="2">
    <source>
        <dbReference type="Proteomes" id="UP000051330"/>
    </source>
</evidence>
<accession>A0A0R1MXE2</accession>
<name>A0A0R1MXE2_9LACO</name>
<keyword evidence="2" id="KW-1185">Reference proteome</keyword>
<dbReference type="EMBL" id="AZEC01000007">
    <property type="protein sequence ID" value="KRL12556.1"/>
    <property type="molecule type" value="Genomic_DNA"/>
</dbReference>
<comment type="caution">
    <text evidence="1">The sequence shown here is derived from an EMBL/GenBank/DDBJ whole genome shotgun (WGS) entry which is preliminary data.</text>
</comment>
<proteinExistence type="predicted"/>
<sequence>MQMLQESKLLLDRYDHYFTREPNTRYWLVIVNNHYDQMYGFFLYSQKGQEVTIYSHELLALPFAKGLYSQVYRDLQDYSDLPVEYRDTDDLVENVPAVEFDPLHGHRHSTVYLPEDKNSHEN</sequence>
<reference evidence="1 2" key="1">
    <citation type="journal article" date="2015" name="Genome Announc.">
        <title>Expanding the biotechnology potential of lactobacilli through comparative genomics of 213 strains and associated genera.</title>
        <authorList>
            <person name="Sun Z."/>
            <person name="Harris H.M."/>
            <person name="McCann A."/>
            <person name="Guo C."/>
            <person name="Argimon S."/>
            <person name="Zhang W."/>
            <person name="Yang X."/>
            <person name="Jeffery I.B."/>
            <person name="Cooney J.C."/>
            <person name="Kagawa T.F."/>
            <person name="Liu W."/>
            <person name="Song Y."/>
            <person name="Salvetti E."/>
            <person name="Wrobel A."/>
            <person name="Rasinkangas P."/>
            <person name="Parkhill J."/>
            <person name="Rea M.C."/>
            <person name="O'Sullivan O."/>
            <person name="Ritari J."/>
            <person name="Douillard F.P."/>
            <person name="Paul Ross R."/>
            <person name="Yang R."/>
            <person name="Briner A.E."/>
            <person name="Felis G.E."/>
            <person name="de Vos W.M."/>
            <person name="Barrangou R."/>
            <person name="Klaenhammer T.R."/>
            <person name="Caufield P.W."/>
            <person name="Cui Y."/>
            <person name="Zhang H."/>
            <person name="O'Toole P.W."/>
        </authorList>
    </citation>
    <scope>NUCLEOTIDE SEQUENCE [LARGE SCALE GENOMIC DNA]</scope>
    <source>
        <strain evidence="1 2">DSM 12744</strain>
    </source>
</reference>
<dbReference type="PATRIC" id="fig|1423792.3.peg.2947"/>
<organism evidence="1 2">
    <name type="scientific">Schleiferilactobacillus perolens DSM 12744</name>
    <dbReference type="NCBI Taxonomy" id="1423792"/>
    <lineage>
        <taxon>Bacteria</taxon>
        <taxon>Bacillati</taxon>
        <taxon>Bacillota</taxon>
        <taxon>Bacilli</taxon>
        <taxon>Lactobacillales</taxon>
        <taxon>Lactobacillaceae</taxon>
        <taxon>Schleiferilactobacillus</taxon>
    </lineage>
</organism>
<dbReference type="STRING" id="1423792.FD09_GL002875"/>
<gene>
    <name evidence="1" type="ORF">FD09_GL002875</name>
</gene>
<dbReference type="AlphaFoldDB" id="A0A0R1MXE2"/>
<protein>
    <submittedName>
        <fullName evidence="1">Uncharacterized protein</fullName>
    </submittedName>
</protein>
<evidence type="ECO:0000313" key="1">
    <source>
        <dbReference type="EMBL" id="KRL12556.1"/>
    </source>
</evidence>